<keyword evidence="11" id="KW-0325">Glycoprotein</keyword>
<feature type="chain" id="PRO_5019279687" evidence="13">
    <location>
        <begin position="28"/>
        <end position="907"/>
    </location>
</feature>
<dbReference type="FunFam" id="3.80.10.10:FF:000111">
    <property type="entry name" value="LRR receptor-like serine/threonine-protein kinase ERECTA"/>
    <property type="match status" value="1"/>
</dbReference>
<dbReference type="InterPro" id="IPR001611">
    <property type="entry name" value="Leu-rich_rpt"/>
</dbReference>
<evidence type="ECO:0000259" key="14">
    <source>
        <dbReference type="Pfam" id="PF08263"/>
    </source>
</evidence>
<keyword evidence="3" id="KW-1003">Cell membrane</keyword>
<dbReference type="Pfam" id="PF08263">
    <property type="entry name" value="LRRNT_2"/>
    <property type="match status" value="1"/>
</dbReference>
<name>A0A445H1D3_GLYSO</name>
<dbReference type="FunFam" id="3.80.10.10:FF:000095">
    <property type="entry name" value="LRR receptor-like serine/threonine-protein kinase GSO1"/>
    <property type="match status" value="1"/>
</dbReference>
<feature type="signal peptide" evidence="13">
    <location>
        <begin position="1"/>
        <end position="27"/>
    </location>
</feature>
<dbReference type="InterPro" id="IPR013210">
    <property type="entry name" value="LRR_N_plant-typ"/>
</dbReference>
<keyword evidence="6 13" id="KW-0732">Signal</keyword>
<evidence type="ECO:0000256" key="6">
    <source>
        <dbReference type="ARBA" id="ARBA00022729"/>
    </source>
</evidence>
<comment type="subcellular location">
    <subcellularLocation>
        <location evidence="1">Cell membrane</location>
        <topology evidence="1">Single-pass type I membrane protein</topology>
    </subcellularLocation>
</comment>
<dbReference type="SMART" id="SM00369">
    <property type="entry name" value="LRR_TYP"/>
    <property type="match status" value="9"/>
</dbReference>
<dbReference type="Gene3D" id="3.80.10.10">
    <property type="entry name" value="Ribonuclease Inhibitor"/>
    <property type="match status" value="4"/>
</dbReference>
<dbReference type="EMBL" id="QZWG01000014">
    <property type="protein sequence ID" value="RZB67396.1"/>
    <property type="molecule type" value="Genomic_DNA"/>
</dbReference>
<evidence type="ECO:0000256" key="8">
    <source>
        <dbReference type="ARBA" id="ARBA00022989"/>
    </source>
</evidence>
<dbReference type="Pfam" id="PF13855">
    <property type="entry name" value="LRR_8"/>
    <property type="match status" value="2"/>
</dbReference>
<evidence type="ECO:0000256" key="2">
    <source>
        <dbReference type="ARBA" id="ARBA00009592"/>
    </source>
</evidence>
<keyword evidence="4" id="KW-0433">Leucine-rich repeat</keyword>
<evidence type="ECO:0000313" key="15">
    <source>
        <dbReference type="EMBL" id="RZB67396.1"/>
    </source>
</evidence>
<keyword evidence="10 15" id="KW-0675">Receptor</keyword>
<dbReference type="SUPFAM" id="SSF52058">
    <property type="entry name" value="L domain-like"/>
    <property type="match status" value="1"/>
</dbReference>
<dbReference type="PROSITE" id="PS51450">
    <property type="entry name" value="LRR"/>
    <property type="match status" value="1"/>
</dbReference>
<dbReference type="PANTHER" id="PTHR48061">
    <property type="entry name" value="LEUCINE-RICH REPEAT RECEPTOR PROTEIN KINASE EMS1-LIKE-RELATED"/>
    <property type="match status" value="1"/>
</dbReference>
<dbReference type="AlphaFoldDB" id="A0A445H1D3"/>
<keyword evidence="9 12" id="KW-0472">Membrane</keyword>
<evidence type="ECO:0000313" key="16">
    <source>
        <dbReference type="Proteomes" id="UP000289340"/>
    </source>
</evidence>
<organism evidence="15 16">
    <name type="scientific">Glycine soja</name>
    <name type="common">Wild soybean</name>
    <dbReference type="NCBI Taxonomy" id="3848"/>
    <lineage>
        <taxon>Eukaryota</taxon>
        <taxon>Viridiplantae</taxon>
        <taxon>Streptophyta</taxon>
        <taxon>Embryophyta</taxon>
        <taxon>Tracheophyta</taxon>
        <taxon>Spermatophyta</taxon>
        <taxon>Magnoliopsida</taxon>
        <taxon>eudicotyledons</taxon>
        <taxon>Gunneridae</taxon>
        <taxon>Pentapetalae</taxon>
        <taxon>rosids</taxon>
        <taxon>fabids</taxon>
        <taxon>Fabales</taxon>
        <taxon>Fabaceae</taxon>
        <taxon>Papilionoideae</taxon>
        <taxon>50 kb inversion clade</taxon>
        <taxon>NPAAA clade</taxon>
        <taxon>indigoferoid/millettioid clade</taxon>
        <taxon>Phaseoleae</taxon>
        <taxon>Glycine</taxon>
        <taxon>Glycine subgen. Soja</taxon>
    </lineage>
</organism>
<dbReference type="GO" id="GO:0005886">
    <property type="term" value="C:plasma membrane"/>
    <property type="evidence" value="ECO:0007669"/>
    <property type="project" value="UniProtKB-SubCell"/>
</dbReference>
<reference evidence="15 16" key="1">
    <citation type="submission" date="2018-09" db="EMBL/GenBank/DDBJ databases">
        <title>A high-quality reference genome of wild soybean provides a powerful tool to mine soybean genomes.</title>
        <authorList>
            <person name="Xie M."/>
            <person name="Chung C.Y.L."/>
            <person name="Li M.-W."/>
            <person name="Wong F.-L."/>
            <person name="Chan T.-F."/>
            <person name="Lam H.-M."/>
        </authorList>
    </citation>
    <scope>NUCLEOTIDE SEQUENCE [LARGE SCALE GENOMIC DNA]</scope>
    <source>
        <strain evidence="16">cv. W05</strain>
        <tissue evidence="15">Hypocotyl of etiolated seedlings</tissue>
    </source>
</reference>
<evidence type="ECO:0000256" key="12">
    <source>
        <dbReference type="SAM" id="Phobius"/>
    </source>
</evidence>
<sequence>MNINNSLCWLLLPYFLFLLSLPSSSSSFCNHHDSSVLLLFKNSLALNTSHHYYWFVDHYPWLHDYCSFSSKTESWKNGTDCCEWDGVTCDIISGHVIGLDLSCSNLQGQLHPNSTIFSLRHLQQLDLSYNDFSGSSLYSTIGDLVNLMHLNLSYSQISGDIPSTISYLSKLLSLDLGCLYLTIGDPNYARMRVDRYTWKKLIQNATNLRELYLDGADMSSIRESSLSLLTNLSSSLISLTLRDTKLQGNLSGDILCLPNLQILSLSGNEDLRGELPKSNWSTPLRHLGLAYTAFSGNIPDSIGHLKSLNILVLKNCNFDGLVPSSLFNLTQLSTLDLGNNHLTGSIGEFSSSYSLEYLILSNNKLRGNFPNSIFELQNLITLSLSSTDLSGHLDFHQFTKLKNLYYLDLSYNSLLSINFDSTADYILPNLQFLYLSSCNINSFPKFLAPLQNLLQLDLSHNNIRGSIPHWFHEKLLHSWKNIDFIDLSFNKLQGDLPIPPNGIEYFLVSNNELTGNIPSAMCNASSLKILNLAHNNLTGPIPQCLGTFPSLWALDLQNNNLYGSIPGIFSKGNALETIKLNENQLDGPLPRSLAHCTNLEVLDLADNNIEDTFPHWLESLQELQVLSLRSNKFHGVITCYGAKHPFLRLRIFDVSNNNFSGPLPTSYIKNFQKMMNVNANQTCSIGLKNVVTTRSPYNDSVVVVMKGRYMELVRIFFAFTTIDLSNNMFEGELPKVIGELYSLIGLNLSHNAITGTIPKSLGYLRNLEWLDLSCNQLTGAIPVALINLSFLAVFNLSQNRFEGIIPIGGQFNTFGNDSYAGNPMLCGFPLSKSCNKDEDWPPHSTFQHEESGFGWKSVAVGFACGLVFGMLLGYNVFMTGKPPLLARLVEGVHISGVKRTNNRIHAN</sequence>
<dbReference type="InterPro" id="IPR003591">
    <property type="entry name" value="Leu-rich_rpt_typical-subtyp"/>
</dbReference>
<dbReference type="SMART" id="SM00365">
    <property type="entry name" value="LRR_SD22"/>
    <property type="match status" value="4"/>
</dbReference>
<comment type="similarity">
    <text evidence="2">Belongs to the RLP family.</text>
</comment>
<evidence type="ECO:0000256" key="1">
    <source>
        <dbReference type="ARBA" id="ARBA00004251"/>
    </source>
</evidence>
<dbReference type="Proteomes" id="UP000289340">
    <property type="component" value="Chromosome 14"/>
</dbReference>
<proteinExistence type="inferred from homology"/>
<evidence type="ECO:0000256" key="11">
    <source>
        <dbReference type="ARBA" id="ARBA00023180"/>
    </source>
</evidence>
<keyword evidence="5 12" id="KW-0812">Transmembrane</keyword>
<keyword evidence="16" id="KW-1185">Reference proteome</keyword>
<evidence type="ECO:0000256" key="5">
    <source>
        <dbReference type="ARBA" id="ARBA00022692"/>
    </source>
</evidence>
<dbReference type="PANTHER" id="PTHR48061:SF50">
    <property type="entry name" value="LEUCINE-RICH REPEAT-CONTAINING N-TERMINAL PLANT-TYPE DOMAIN-CONTAINING PROTEIN"/>
    <property type="match status" value="1"/>
</dbReference>
<dbReference type="Pfam" id="PF00560">
    <property type="entry name" value="LRR_1"/>
    <property type="match status" value="5"/>
</dbReference>
<evidence type="ECO:0000256" key="4">
    <source>
        <dbReference type="ARBA" id="ARBA00022614"/>
    </source>
</evidence>
<evidence type="ECO:0000256" key="9">
    <source>
        <dbReference type="ARBA" id="ARBA00023136"/>
    </source>
</evidence>
<dbReference type="InterPro" id="IPR046956">
    <property type="entry name" value="RLP23-like"/>
</dbReference>
<dbReference type="InterPro" id="IPR032675">
    <property type="entry name" value="LRR_dom_sf"/>
</dbReference>
<accession>A0A445H1D3</accession>
<protein>
    <submittedName>
        <fullName evidence="15">Receptor-like protein Cf-9</fullName>
    </submittedName>
</protein>
<feature type="transmembrane region" description="Helical" evidence="12">
    <location>
        <begin position="853"/>
        <end position="877"/>
    </location>
</feature>
<keyword evidence="7" id="KW-0677">Repeat</keyword>
<keyword evidence="8 12" id="KW-1133">Transmembrane helix</keyword>
<evidence type="ECO:0000256" key="7">
    <source>
        <dbReference type="ARBA" id="ARBA00022737"/>
    </source>
</evidence>
<evidence type="ECO:0000256" key="3">
    <source>
        <dbReference type="ARBA" id="ARBA00022475"/>
    </source>
</evidence>
<evidence type="ECO:0000256" key="13">
    <source>
        <dbReference type="SAM" id="SignalP"/>
    </source>
</evidence>
<dbReference type="SUPFAM" id="SSF52047">
    <property type="entry name" value="RNI-like"/>
    <property type="match status" value="1"/>
</dbReference>
<dbReference type="Pfam" id="PF13516">
    <property type="entry name" value="LRR_6"/>
    <property type="match status" value="2"/>
</dbReference>
<evidence type="ECO:0000256" key="10">
    <source>
        <dbReference type="ARBA" id="ARBA00023170"/>
    </source>
</evidence>
<gene>
    <name evidence="15" type="ORF">D0Y65_037654</name>
</gene>
<feature type="domain" description="Leucine-rich repeat-containing N-terminal plant-type" evidence="14">
    <location>
        <begin position="69"/>
        <end position="90"/>
    </location>
</feature>
<comment type="caution">
    <text evidence="15">The sequence shown here is derived from an EMBL/GenBank/DDBJ whole genome shotgun (WGS) entry which is preliminary data.</text>
</comment>